<sequence>MGTPSRVEVVEVIFVSTDRGDDTPENPHRSVSQYWSKDGRLLADSDSLFHCPEAASYMAAERLFQVRADAQEQAVARQAGDAPVDIGSAGQGV</sequence>
<dbReference type="RefSeq" id="WP_349281255.1">
    <property type="nucleotide sequence ID" value="NZ_CBCSCU010000004.1"/>
</dbReference>
<gene>
    <name evidence="1" type="ORF">ABLV49_09035</name>
</gene>
<protein>
    <submittedName>
        <fullName evidence="1">Uncharacterized protein</fullName>
    </submittedName>
</protein>
<reference evidence="1" key="1">
    <citation type="submission" date="2024-05" db="EMBL/GenBank/DDBJ databases">
        <authorList>
            <person name="Bunk B."/>
            <person name="Swiderski J."/>
            <person name="Sproer C."/>
            <person name="Thiel V."/>
        </authorList>
    </citation>
    <scope>NUCLEOTIDE SEQUENCE</scope>
    <source>
        <strain evidence="1">DSM 17735</strain>
    </source>
</reference>
<proteinExistence type="predicted"/>
<organism evidence="1">
    <name type="scientific">Polaromonas hydrogenivorans</name>
    <dbReference type="NCBI Taxonomy" id="335476"/>
    <lineage>
        <taxon>Bacteria</taxon>
        <taxon>Pseudomonadati</taxon>
        <taxon>Pseudomonadota</taxon>
        <taxon>Betaproteobacteria</taxon>
        <taxon>Burkholderiales</taxon>
        <taxon>Comamonadaceae</taxon>
        <taxon>Polaromonas</taxon>
    </lineage>
</organism>
<dbReference type="EMBL" id="CP157675">
    <property type="protein sequence ID" value="XBP71919.1"/>
    <property type="molecule type" value="Genomic_DNA"/>
</dbReference>
<accession>A0AAU7LWD3</accession>
<dbReference type="AlphaFoldDB" id="A0AAU7LWD3"/>
<name>A0AAU7LWD3_9BURK</name>
<evidence type="ECO:0000313" key="1">
    <source>
        <dbReference type="EMBL" id="XBP71919.1"/>
    </source>
</evidence>